<feature type="region of interest" description="Disordered" evidence="1">
    <location>
        <begin position="969"/>
        <end position="993"/>
    </location>
</feature>
<dbReference type="Gene3D" id="3.40.50.620">
    <property type="entry name" value="HUPs"/>
    <property type="match status" value="1"/>
</dbReference>
<dbReference type="Proteomes" id="UP000515154">
    <property type="component" value="Linkage group LG29"/>
</dbReference>
<evidence type="ECO:0000313" key="5">
    <source>
        <dbReference type="RefSeq" id="XP_029653109.1"/>
    </source>
</evidence>
<evidence type="ECO:0000313" key="4">
    <source>
        <dbReference type="Proteomes" id="UP000515154"/>
    </source>
</evidence>
<accession>A0A6P7TM81</accession>
<feature type="compositionally biased region" description="Basic and acidic residues" evidence="1">
    <location>
        <begin position="613"/>
        <end position="632"/>
    </location>
</feature>
<feature type="region of interest" description="Disordered" evidence="1">
    <location>
        <begin position="596"/>
        <end position="649"/>
    </location>
</feature>
<dbReference type="InterPro" id="IPR015422">
    <property type="entry name" value="PyrdxlP-dep_Trfase_small"/>
</dbReference>
<feature type="compositionally biased region" description="Basic and acidic residues" evidence="1">
    <location>
        <begin position="640"/>
        <end position="649"/>
    </location>
</feature>
<feature type="compositionally biased region" description="Basic and acidic residues" evidence="1">
    <location>
        <begin position="862"/>
        <end position="871"/>
    </location>
</feature>
<feature type="compositionally biased region" description="Polar residues" evidence="1">
    <location>
        <begin position="848"/>
        <end position="859"/>
    </location>
</feature>
<dbReference type="Pfam" id="PF01171">
    <property type="entry name" value="ATP_bind_3"/>
    <property type="match status" value="1"/>
</dbReference>
<dbReference type="PANTHER" id="PTHR43686">
    <property type="entry name" value="SULFURTRANSFERASE-RELATED"/>
    <property type="match status" value="1"/>
</dbReference>
<dbReference type="RefSeq" id="XP_029653109.1">
    <property type="nucleotide sequence ID" value="XM_029797249.2"/>
</dbReference>
<dbReference type="PANTHER" id="PTHR43686:SF1">
    <property type="entry name" value="AMINOTRAN_5 DOMAIN-CONTAINING PROTEIN"/>
    <property type="match status" value="1"/>
</dbReference>
<feature type="domain" description="Aminotransferase class V" evidence="2">
    <location>
        <begin position="34"/>
        <end position="395"/>
    </location>
</feature>
<evidence type="ECO:0000259" key="3">
    <source>
        <dbReference type="Pfam" id="PF01171"/>
    </source>
</evidence>
<protein>
    <submittedName>
        <fullName evidence="5">Uncharacterized protein LOC115226226 isoform X1</fullName>
    </submittedName>
</protein>
<dbReference type="InterPro" id="IPR011063">
    <property type="entry name" value="TilS/TtcA_N"/>
</dbReference>
<dbReference type="InterPro" id="IPR000192">
    <property type="entry name" value="Aminotrans_V_dom"/>
</dbReference>
<dbReference type="Gene3D" id="3.40.640.10">
    <property type="entry name" value="Type I PLP-dependent aspartate aminotransferase-like (Major domain)"/>
    <property type="match status" value="1"/>
</dbReference>
<dbReference type="InterPro" id="IPR014729">
    <property type="entry name" value="Rossmann-like_a/b/a_fold"/>
</dbReference>
<proteinExistence type="predicted"/>
<feature type="region of interest" description="Disordered" evidence="1">
    <location>
        <begin position="848"/>
        <end position="900"/>
    </location>
</feature>
<dbReference type="KEGG" id="osn:115226226"/>
<dbReference type="SUPFAM" id="SSF53383">
    <property type="entry name" value="PLP-dependent transferases"/>
    <property type="match status" value="1"/>
</dbReference>
<dbReference type="InterPro" id="IPR015421">
    <property type="entry name" value="PyrdxlP-dep_Trfase_major"/>
</dbReference>
<sequence length="1288" mass="144142">MFSDDAKPRLLENIRDSLDRNVFTGPYGQRQVLYLDYVASGRALSFIEDYIRNEVLPEYGNTHTTTSITSLQTTLYRHEARDIIRNAANASEHDAVIFVGSGTTAAVHKLIFSLDLKEPPVIFAGPFEHHSNLLPWREIGSEVIQIKTNSQGSVDVGDLERNLQEYSTKNCQMIGCFSAASNITGLLTNVDAVSACLHRHGALAFWDYATAAPYLTIDMNPVVPGPDQRYVYKDAVYFSPHKFIGGVSTPGILIAKKYLFKNSTPEGCGGGTIFFVRRENHRFLHEPEMREEGGTPDIVGSIRAGLVMQLKLAIGTDVIAQRDQQLLKKATNCWKKCKNLVILGTQSVPSLPIYSFLIYHPQTGRFLHHNYVTALLNDVFGIQSRGGCACAGPYAEDLLGISEEKAKEFENVLIEDSRLDRVHLKRYREYSPMEILRPGFTRLNLPFFVDDETLDFVIQAVELVAEFGWHLLPQYRFNPETGEWRHKDLQVYKDRKWLGNISYSSGAMKYKSQKNGYGNSSVPDYQECLREAKDLFKTAEKMKASLPDQSLLFENGTQHLRWFLLPCEAYTCISEGTFTNFTPLDALPFVPKSFADTNRQEESSDLTAVAENNRNDDVGEEGGGRGDGKPGDEEVEEEIEVKPKREEEGVTNKIAESLPQMATQNAIGEGPRCDPGMSHSEEFCKSIKNFLERGFSFGHCDDLSVSLDKALVLSDSGHESDSLNVNPTSIPVGTTLETAYNPLNPHLYPNPVTNSHLSDATNVSPNLKFYHNPSLNLNPNPNLNTSHNPNLNLNHNPNFNPSVNPIHNPNHNSNPSFNNSNLNRNHIPSYNFNPNRQISSFENYKLKTSSKFQRSTATTAEGKGKEEEEKGVANANSSFPSNRDEREEGCDETPEEVRDKTGAEVNSVGLAVAQQSGCCHCSNNNNATHAATQCSCHGNNNDDDINNDTNKECRDCCCRSLNETTTLMKPSMTPLSEKGPGVTGTGAVGPKSEPQMTQCCLRKAKVKTDQRKVTKEGSLWVSPPKELFTPVIEAITDYNMIQDGDRVLLCLSGGKDSLSMLHILHQYQFYAKSKGTHFDIGAVTVDPQTPSYNPSPLKKYLSCLGVPYFFESQGIMDTASNLPYKCESICSFCSRMKRGRIYMCARREGYNVVSLGQHLDDLAESFLMSFFHNGIMRTMKAHYTVQDNDLRVIRPLVYVREKNLRRFAEKNQLPVISENCPACFEAPKERHRMKQLLAAQELLFPKIYNSMRSAMTPIMAINKTGFSSKELFGVMHRQENGDEEEEDD</sequence>
<feature type="region of interest" description="Disordered" evidence="1">
    <location>
        <begin position="805"/>
        <end position="826"/>
    </location>
</feature>
<dbReference type="Pfam" id="PF00266">
    <property type="entry name" value="Aminotran_5"/>
    <property type="match status" value="1"/>
</dbReference>
<evidence type="ECO:0000259" key="2">
    <source>
        <dbReference type="Pfam" id="PF00266"/>
    </source>
</evidence>
<feature type="domain" description="tRNA(Ile)-lysidine/2-thiocytidine synthase N-terminal" evidence="3">
    <location>
        <begin position="1047"/>
        <end position="1216"/>
    </location>
</feature>
<dbReference type="InterPro" id="IPR015424">
    <property type="entry name" value="PyrdxlP-dep_Trfase"/>
</dbReference>
<keyword evidence="4" id="KW-1185">Reference proteome</keyword>
<dbReference type="SUPFAM" id="SSF52402">
    <property type="entry name" value="Adenine nucleotide alpha hydrolases-like"/>
    <property type="match status" value="1"/>
</dbReference>
<gene>
    <name evidence="5" type="primary">LOC115226226</name>
</gene>
<evidence type="ECO:0000256" key="1">
    <source>
        <dbReference type="SAM" id="MobiDB-lite"/>
    </source>
</evidence>
<dbReference type="Gene3D" id="3.90.1150.10">
    <property type="entry name" value="Aspartate Aminotransferase, domain 1"/>
    <property type="match status" value="1"/>
</dbReference>
<name>A0A6P7TM81_9MOLL</name>
<dbReference type="CDD" id="cd24138">
    <property type="entry name" value="TtcA-like"/>
    <property type="match status" value="1"/>
</dbReference>
<organism evidence="4 5">
    <name type="scientific">Octopus sinensis</name>
    <name type="common">East Asian common octopus</name>
    <dbReference type="NCBI Taxonomy" id="2607531"/>
    <lineage>
        <taxon>Eukaryota</taxon>
        <taxon>Metazoa</taxon>
        <taxon>Spiralia</taxon>
        <taxon>Lophotrochozoa</taxon>
        <taxon>Mollusca</taxon>
        <taxon>Cephalopoda</taxon>
        <taxon>Coleoidea</taxon>
        <taxon>Octopodiformes</taxon>
        <taxon>Octopoda</taxon>
        <taxon>Incirrata</taxon>
        <taxon>Octopodidae</taxon>
        <taxon>Octopus</taxon>
    </lineage>
</organism>
<reference evidence="5" key="1">
    <citation type="submission" date="2025-08" db="UniProtKB">
        <authorList>
            <consortium name="RefSeq"/>
        </authorList>
    </citation>
    <scope>IDENTIFICATION</scope>
</reference>